<feature type="region of interest" description="Disordered" evidence="1">
    <location>
        <begin position="225"/>
        <end position="245"/>
    </location>
</feature>
<dbReference type="KEGG" id="soy:115880934"/>
<protein>
    <submittedName>
        <fullName evidence="4">Trihelix transcription factor GT-2-like</fullName>
    </submittedName>
</protein>
<feature type="compositionally biased region" description="Polar residues" evidence="1">
    <location>
        <begin position="76"/>
        <end position="95"/>
    </location>
</feature>
<dbReference type="PANTHER" id="PTHR47595:SF1">
    <property type="entry name" value="MYB_SANT-LIKE DNA-BINDING DOMAIN-CONTAINING PROTEIN"/>
    <property type="match status" value="1"/>
</dbReference>
<dbReference type="OrthoDB" id="6742202at2759"/>
<feature type="compositionally biased region" description="Acidic residues" evidence="1">
    <location>
        <begin position="101"/>
        <end position="110"/>
    </location>
</feature>
<organism evidence="3 4">
    <name type="scientific">Sitophilus oryzae</name>
    <name type="common">Rice weevil</name>
    <name type="synonym">Curculio oryzae</name>
    <dbReference type="NCBI Taxonomy" id="7048"/>
    <lineage>
        <taxon>Eukaryota</taxon>
        <taxon>Metazoa</taxon>
        <taxon>Ecdysozoa</taxon>
        <taxon>Arthropoda</taxon>
        <taxon>Hexapoda</taxon>
        <taxon>Insecta</taxon>
        <taxon>Pterygota</taxon>
        <taxon>Neoptera</taxon>
        <taxon>Endopterygota</taxon>
        <taxon>Coleoptera</taxon>
        <taxon>Polyphaga</taxon>
        <taxon>Cucujiformia</taxon>
        <taxon>Curculionidae</taxon>
        <taxon>Dryophthorinae</taxon>
        <taxon>Sitophilus</taxon>
    </lineage>
</organism>
<dbReference type="AlphaFoldDB" id="A0A6J2XU98"/>
<evidence type="ECO:0000256" key="1">
    <source>
        <dbReference type="SAM" id="MobiDB-lite"/>
    </source>
</evidence>
<reference evidence="4" key="1">
    <citation type="submission" date="2025-08" db="UniProtKB">
        <authorList>
            <consortium name="RefSeq"/>
        </authorList>
    </citation>
    <scope>IDENTIFICATION</scope>
    <source>
        <tissue evidence="4">Gonads</tissue>
    </source>
</reference>
<dbReference type="Proteomes" id="UP000504635">
    <property type="component" value="Unplaced"/>
</dbReference>
<evidence type="ECO:0000259" key="2">
    <source>
        <dbReference type="Pfam" id="PF13837"/>
    </source>
</evidence>
<dbReference type="RefSeq" id="XP_030754129.1">
    <property type="nucleotide sequence ID" value="XM_030898269.1"/>
</dbReference>
<dbReference type="PANTHER" id="PTHR47595">
    <property type="entry name" value="HEAT SHOCK 70 KDA PROTEIN 14"/>
    <property type="match status" value="1"/>
</dbReference>
<evidence type="ECO:0000313" key="3">
    <source>
        <dbReference type="Proteomes" id="UP000504635"/>
    </source>
</evidence>
<sequence length="245" mass="27627">MQKEGYNKDATMMRTKFKNLKAEYYKAKKRNDQSGVDPRYCPHFELLDELLGDRPSVTMEGVDTSLTEQGTDEDVSASQEESQLTNQNISETMEQSNREENTEDGAENSDSEVPSGVYEVSSDGYLSPLPAALPEGEASTSNATPKVASDFRKSKSHSVTPLSRNPTAVLMELKDSVQVCLAKIAEKEEKDDQFIEKLLNGQSHLLKQMTRDFIEGIGELFKKKRKRYYSSSSDESEDDKRKKRK</sequence>
<dbReference type="InParanoid" id="A0A6J2XU98"/>
<feature type="domain" description="Myb/SANT-like DNA-binding" evidence="2">
    <location>
        <begin position="1"/>
        <end position="50"/>
    </location>
</feature>
<gene>
    <name evidence="4" type="primary">LOC115880934</name>
</gene>
<proteinExistence type="predicted"/>
<keyword evidence="3" id="KW-1185">Reference proteome</keyword>
<dbReference type="InterPro" id="IPR044822">
    <property type="entry name" value="Myb_DNA-bind_4"/>
</dbReference>
<dbReference type="GeneID" id="115880934"/>
<dbReference type="Pfam" id="PF13837">
    <property type="entry name" value="Myb_DNA-bind_4"/>
    <property type="match status" value="1"/>
</dbReference>
<accession>A0A6J2XU98</accession>
<name>A0A6J2XU98_SITOR</name>
<evidence type="ECO:0000313" key="4">
    <source>
        <dbReference type="RefSeq" id="XP_030754129.1"/>
    </source>
</evidence>
<feature type="region of interest" description="Disordered" evidence="1">
    <location>
        <begin position="51"/>
        <end position="165"/>
    </location>
</feature>